<reference evidence="1" key="1">
    <citation type="submission" date="2020-05" db="EMBL/GenBank/DDBJ databases">
        <authorList>
            <person name="Chiriac C."/>
            <person name="Salcher M."/>
            <person name="Ghai R."/>
            <person name="Kavagutti S V."/>
        </authorList>
    </citation>
    <scope>NUCLEOTIDE SEQUENCE</scope>
</reference>
<proteinExistence type="predicted"/>
<accession>A0A6J7VX96</accession>
<organism evidence="1">
    <name type="scientific">freshwater metagenome</name>
    <dbReference type="NCBI Taxonomy" id="449393"/>
    <lineage>
        <taxon>unclassified sequences</taxon>
        <taxon>metagenomes</taxon>
        <taxon>ecological metagenomes</taxon>
    </lineage>
</organism>
<name>A0A6J7VX96_9ZZZZ</name>
<dbReference type="EMBL" id="CAFBRX010000186">
    <property type="protein sequence ID" value="CAB5132700.1"/>
    <property type="molecule type" value="Genomic_DNA"/>
</dbReference>
<evidence type="ECO:0000313" key="1">
    <source>
        <dbReference type="EMBL" id="CAB5132700.1"/>
    </source>
</evidence>
<sequence length="70" mass="7371">MTRLAGNPSTGIACPSFSNAITEQALISEQFSKGKYADGRISIRAEPVPSDPVELNTRVPFVISGYGSAV</sequence>
<gene>
    <name evidence="1" type="ORF">UFOPK4422_01440</name>
</gene>
<protein>
    <submittedName>
        <fullName evidence="1">Unannotated protein</fullName>
    </submittedName>
</protein>
<dbReference type="AlphaFoldDB" id="A0A6J7VX96"/>